<sequence length="242" mass="27568">SGGQQTVLSLPGGETRPNLPGGTRKWENLKKKYKELKYPLPGIAVKPENWPWFKLMDDAMEGRLEGSAPVVSISSVAINNEDFPHHPKPRKRAIVSDGSEIELVVNVEDLAQADEWNGLERQCDQEEMEQERAQLDSDRAAVESEKGLLERERMVLDRERAALQRELAALDRDRAALEREKASVERERAAVDRDRAQLEKDRAIMLRQREALHRDMGLGTDSLDGADKQKFLDLFEKLIENF</sequence>
<evidence type="ECO:0000313" key="4">
    <source>
        <dbReference type="Proteomes" id="UP000694580"/>
    </source>
</evidence>
<dbReference type="Ensembl" id="ENSDCDT00010055730.1">
    <property type="protein sequence ID" value="ENSDCDP00010045547.1"/>
    <property type="gene ID" value="ENSDCDG00010028040.1"/>
</dbReference>
<evidence type="ECO:0000313" key="3">
    <source>
        <dbReference type="Ensembl" id="ENSDCDP00010045547.1"/>
    </source>
</evidence>
<keyword evidence="1" id="KW-0175">Coiled coil</keyword>
<dbReference type="PANTHER" id="PTHR38709">
    <property type="entry name" value="SI:CH73-193C12.2-RELATED"/>
    <property type="match status" value="1"/>
</dbReference>
<reference evidence="3" key="3">
    <citation type="submission" date="2025-09" db="UniProtKB">
        <authorList>
            <consortium name="Ensembl"/>
        </authorList>
    </citation>
    <scope>IDENTIFICATION</scope>
</reference>
<proteinExistence type="predicted"/>
<keyword evidence="4" id="KW-1185">Reference proteome</keyword>
<dbReference type="AlphaFoldDB" id="A0AAY4DJ31"/>
<dbReference type="Proteomes" id="UP000694580">
    <property type="component" value="Chromosome 15"/>
</dbReference>
<dbReference type="PANTHER" id="PTHR38709:SF1">
    <property type="entry name" value="DREBRIN"/>
    <property type="match status" value="1"/>
</dbReference>
<accession>A0AAY4DJ31</accession>
<organism evidence="3 4">
    <name type="scientific">Denticeps clupeoides</name>
    <name type="common">denticle herring</name>
    <dbReference type="NCBI Taxonomy" id="299321"/>
    <lineage>
        <taxon>Eukaryota</taxon>
        <taxon>Metazoa</taxon>
        <taxon>Chordata</taxon>
        <taxon>Craniata</taxon>
        <taxon>Vertebrata</taxon>
        <taxon>Euteleostomi</taxon>
        <taxon>Actinopterygii</taxon>
        <taxon>Neopterygii</taxon>
        <taxon>Teleostei</taxon>
        <taxon>Clupei</taxon>
        <taxon>Clupeiformes</taxon>
        <taxon>Denticipitoidei</taxon>
        <taxon>Denticipitidae</taxon>
        <taxon>Denticeps</taxon>
    </lineage>
</organism>
<gene>
    <name evidence="3" type="primary">si:dkeyp-38g8.5</name>
</gene>
<feature type="coiled-coil region" evidence="1">
    <location>
        <begin position="125"/>
        <end position="215"/>
    </location>
</feature>
<dbReference type="GeneTree" id="ENSGT00640000091774"/>
<protein>
    <submittedName>
        <fullName evidence="3">Uncharacterized protein</fullName>
    </submittedName>
</protein>
<name>A0AAY4DJ31_9TELE</name>
<reference evidence="3 4" key="1">
    <citation type="submission" date="2020-06" db="EMBL/GenBank/DDBJ databases">
        <authorList>
            <consortium name="Wellcome Sanger Institute Data Sharing"/>
        </authorList>
    </citation>
    <scope>NUCLEOTIDE SEQUENCE [LARGE SCALE GENOMIC DNA]</scope>
</reference>
<evidence type="ECO:0000256" key="1">
    <source>
        <dbReference type="SAM" id="Coils"/>
    </source>
</evidence>
<feature type="region of interest" description="Disordered" evidence="2">
    <location>
        <begin position="1"/>
        <end position="25"/>
    </location>
</feature>
<evidence type="ECO:0000256" key="2">
    <source>
        <dbReference type="SAM" id="MobiDB-lite"/>
    </source>
</evidence>
<dbReference type="GO" id="GO:0005856">
    <property type="term" value="C:cytoskeleton"/>
    <property type="evidence" value="ECO:0007669"/>
    <property type="project" value="TreeGrafter"/>
</dbReference>
<reference evidence="3" key="2">
    <citation type="submission" date="2025-08" db="UniProtKB">
        <authorList>
            <consortium name="Ensembl"/>
        </authorList>
    </citation>
    <scope>IDENTIFICATION</scope>
</reference>